<evidence type="ECO:0000256" key="3">
    <source>
        <dbReference type="ARBA" id="ARBA00022795"/>
    </source>
</evidence>
<evidence type="ECO:0000256" key="2">
    <source>
        <dbReference type="ARBA" id="ARBA00007703"/>
    </source>
</evidence>
<keyword evidence="4" id="KW-0282">Flagellum</keyword>
<accession>A0AAU9C2U7</accession>
<gene>
    <name evidence="4" type="ORF">MIN45_P0054</name>
</gene>
<dbReference type="EMBL" id="AP024718">
    <property type="protein sequence ID" value="BCX87687.1"/>
    <property type="molecule type" value="Genomic_DNA"/>
</dbReference>
<dbReference type="SUPFAM" id="SSF140566">
    <property type="entry name" value="FlgN-like"/>
    <property type="match status" value="1"/>
</dbReference>
<evidence type="ECO:0000313" key="4">
    <source>
        <dbReference type="EMBL" id="BCX87687.1"/>
    </source>
</evidence>
<keyword evidence="5" id="KW-1185">Reference proteome</keyword>
<protein>
    <submittedName>
        <fullName evidence="4">Flagella synthesis protein FlgN</fullName>
    </submittedName>
</protein>
<comment type="similarity">
    <text evidence="2">Belongs to the FlgN family.</text>
</comment>
<dbReference type="KEGG" id="meiy:MIN45_P0054"/>
<dbReference type="Pfam" id="PF05130">
    <property type="entry name" value="FlgN"/>
    <property type="match status" value="1"/>
</dbReference>
<organism evidence="4 5">
    <name type="scientific">Methylomarinovum tepidoasis</name>
    <dbReference type="NCBI Taxonomy" id="2840183"/>
    <lineage>
        <taxon>Bacteria</taxon>
        <taxon>Pseudomonadati</taxon>
        <taxon>Pseudomonadota</taxon>
        <taxon>Gammaproteobacteria</taxon>
        <taxon>Methylococcales</taxon>
        <taxon>Methylothermaceae</taxon>
        <taxon>Methylomarinovum</taxon>
    </lineage>
</organism>
<dbReference type="AlphaFoldDB" id="A0AAU9C2U7"/>
<dbReference type="Proteomes" id="UP001321450">
    <property type="component" value="Chromosome"/>
</dbReference>
<proteinExistence type="inferred from homology"/>
<evidence type="ECO:0000256" key="1">
    <source>
        <dbReference type="ARBA" id="ARBA00002397"/>
    </source>
</evidence>
<dbReference type="InterPro" id="IPR007809">
    <property type="entry name" value="FlgN-like"/>
</dbReference>
<dbReference type="GO" id="GO:0044780">
    <property type="term" value="P:bacterial-type flagellum assembly"/>
    <property type="evidence" value="ECO:0007669"/>
    <property type="project" value="InterPro"/>
</dbReference>
<sequence length="155" mass="17405">MDERQQGFLAWLGRLEADIQQMQSLLEQECEVLRTRRLDELSSLAQAKQETVVRIDERLGQLPTASGPKETVIEQLFEALKLRGVPDAWGVWDRIRTATARCRELNEANGAMIALLNEQTRQALGILFGQRHQPVCYGADGQSRTESGARLLGES</sequence>
<name>A0AAU9C2U7_9GAMM</name>
<keyword evidence="4" id="KW-0966">Cell projection</keyword>
<keyword evidence="3" id="KW-1005">Bacterial flagellum biogenesis</keyword>
<reference evidence="5" key="1">
    <citation type="journal article" date="2024" name="Int. J. Syst. Evol. Microbiol.">
        <title>Methylomarinovum tepidoasis sp. nov., a moderately thermophilic methanotroph of the family Methylothermaceae isolated from a deep-sea hydrothermal field.</title>
        <authorList>
            <person name="Hirayama H."/>
            <person name="Takaki Y."/>
            <person name="Abe M."/>
            <person name="Miyazaki M."/>
            <person name="Uematsu K."/>
            <person name="Matsui Y."/>
            <person name="Takai K."/>
        </authorList>
    </citation>
    <scope>NUCLEOTIDE SEQUENCE [LARGE SCALE GENOMIC DNA]</scope>
    <source>
        <strain evidence="5">IN45</strain>
    </source>
</reference>
<evidence type="ECO:0000313" key="5">
    <source>
        <dbReference type="Proteomes" id="UP001321450"/>
    </source>
</evidence>
<dbReference type="InterPro" id="IPR036679">
    <property type="entry name" value="FlgN-like_sf"/>
</dbReference>
<keyword evidence="4" id="KW-0969">Cilium</keyword>
<comment type="function">
    <text evidence="1">Required for the efficient initiation of filament assembly.</text>
</comment>
<dbReference type="RefSeq" id="WP_286292627.1">
    <property type="nucleotide sequence ID" value="NZ_AP024718.1"/>
</dbReference>
<dbReference type="Gene3D" id="1.20.58.300">
    <property type="entry name" value="FlgN-like"/>
    <property type="match status" value="1"/>
</dbReference>